<dbReference type="PANTHER" id="PTHR21538:SF19">
    <property type="entry name" value="RHOTEKIN"/>
    <property type="match status" value="1"/>
</dbReference>
<dbReference type="GO" id="GO:0000281">
    <property type="term" value="P:mitotic cytokinesis"/>
    <property type="evidence" value="ECO:0007669"/>
    <property type="project" value="TreeGrafter"/>
</dbReference>
<dbReference type="AlphaFoldDB" id="A0A7L1B0M4"/>
<evidence type="ECO:0000313" key="4">
    <source>
        <dbReference type="Proteomes" id="UP000579941"/>
    </source>
</evidence>
<dbReference type="EMBL" id="VXAZ01006874">
    <property type="protein sequence ID" value="NXM46689.1"/>
    <property type="molecule type" value="Genomic_DNA"/>
</dbReference>
<dbReference type="GO" id="GO:0031106">
    <property type="term" value="P:septin ring organization"/>
    <property type="evidence" value="ECO:0007669"/>
    <property type="project" value="TreeGrafter"/>
</dbReference>
<comment type="caution">
    <text evidence="3">The sequence shown here is derived from an EMBL/GenBank/DDBJ whole genome shotgun (WGS) entry which is preliminary data.</text>
</comment>
<sequence>PNVPRWQEPELQRALERALRVREGARRLLPACSRPEQALETTKTLVLCDARVVAAGGELQRRQEARLRGARRPSDAGPGAERVPCRGTVCISGMEGPGAGRDFELKVELYSAGLPGGGAQGSTPKKLATRLSTSLGRSSGRRARAAMEGGPGSPPGTGGTGALPLPPPGVPCPQFQLLAHAALSLAQVHDGFRTHDLVIAADEQSPCWVPLYGRMCCRLAARPSCMDTPAATGTLRLQAPGAEGPSGPPLFCVLRGPGLLCYGSAGEA</sequence>
<evidence type="ECO:0000259" key="2">
    <source>
        <dbReference type="Pfam" id="PF08174"/>
    </source>
</evidence>
<feature type="compositionally biased region" description="Low complexity" evidence="1">
    <location>
        <begin position="129"/>
        <end position="138"/>
    </location>
</feature>
<dbReference type="GO" id="GO:0005095">
    <property type="term" value="F:GTPase inhibitor activity"/>
    <property type="evidence" value="ECO:0007669"/>
    <property type="project" value="TreeGrafter"/>
</dbReference>
<dbReference type="Pfam" id="PF08174">
    <property type="entry name" value="Anillin"/>
    <property type="match status" value="1"/>
</dbReference>
<protein>
    <submittedName>
        <fullName evidence="3">RTKN protein</fullName>
    </submittedName>
</protein>
<feature type="domain" description="Anillin homology" evidence="2">
    <location>
        <begin position="100"/>
        <end position="188"/>
    </location>
</feature>
<name>A0A7L1B0M4_GYMTI</name>
<organism evidence="3 4">
    <name type="scientific">Gymnorhina tibicen</name>
    <name type="common">Australian magpie</name>
    <name type="synonym">Cracticus tibicen</name>
    <dbReference type="NCBI Taxonomy" id="9132"/>
    <lineage>
        <taxon>Eukaryota</taxon>
        <taxon>Metazoa</taxon>
        <taxon>Chordata</taxon>
        <taxon>Craniata</taxon>
        <taxon>Vertebrata</taxon>
        <taxon>Euteleostomi</taxon>
        <taxon>Archelosauria</taxon>
        <taxon>Archosauria</taxon>
        <taxon>Dinosauria</taxon>
        <taxon>Saurischia</taxon>
        <taxon>Theropoda</taxon>
        <taxon>Coelurosauria</taxon>
        <taxon>Aves</taxon>
        <taxon>Neognathae</taxon>
        <taxon>Neoaves</taxon>
        <taxon>Telluraves</taxon>
        <taxon>Australaves</taxon>
        <taxon>Passeriformes</taxon>
        <taxon>Artamidae</taxon>
        <taxon>Gymnorhina</taxon>
    </lineage>
</organism>
<proteinExistence type="predicted"/>
<dbReference type="Proteomes" id="UP000579941">
    <property type="component" value="Unassembled WGS sequence"/>
</dbReference>
<dbReference type="GO" id="GO:0000915">
    <property type="term" value="P:actomyosin contractile ring assembly"/>
    <property type="evidence" value="ECO:0007669"/>
    <property type="project" value="TreeGrafter"/>
</dbReference>
<gene>
    <name evidence="3" type="primary">Rtkn</name>
    <name evidence="3" type="ORF">GYMTIB_R15559</name>
</gene>
<dbReference type="InterPro" id="IPR051364">
    <property type="entry name" value="Cytokinesis/Rho-signaling"/>
</dbReference>
<dbReference type="PANTHER" id="PTHR21538">
    <property type="entry name" value="ANILLIN/RHOTEKIN RTKN"/>
    <property type="match status" value="1"/>
</dbReference>
<dbReference type="GO" id="GO:0005826">
    <property type="term" value="C:actomyosin contractile ring"/>
    <property type="evidence" value="ECO:0007669"/>
    <property type="project" value="TreeGrafter"/>
</dbReference>
<evidence type="ECO:0000256" key="1">
    <source>
        <dbReference type="SAM" id="MobiDB-lite"/>
    </source>
</evidence>
<keyword evidence="4" id="KW-1185">Reference proteome</keyword>
<evidence type="ECO:0000313" key="3">
    <source>
        <dbReference type="EMBL" id="NXM46689.1"/>
    </source>
</evidence>
<feature type="non-terminal residue" evidence="3">
    <location>
        <position position="268"/>
    </location>
</feature>
<accession>A0A7L1B0M4</accession>
<feature type="non-terminal residue" evidence="3">
    <location>
        <position position="1"/>
    </location>
</feature>
<dbReference type="InterPro" id="IPR012966">
    <property type="entry name" value="AHD"/>
</dbReference>
<reference evidence="3 4" key="1">
    <citation type="submission" date="2019-09" db="EMBL/GenBank/DDBJ databases">
        <title>Bird 10,000 Genomes (B10K) Project - Family phase.</title>
        <authorList>
            <person name="Zhang G."/>
        </authorList>
    </citation>
    <scope>NUCLEOTIDE SEQUENCE [LARGE SCALE GENOMIC DNA]</scope>
    <source>
        <strain evidence="3">B10K-DU-002-05</strain>
        <tissue evidence="3">Muscle</tissue>
    </source>
</reference>
<feature type="region of interest" description="Disordered" evidence="1">
    <location>
        <begin position="115"/>
        <end position="166"/>
    </location>
</feature>
<feature type="compositionally biased region" description="Gly residues" evidence="1">
    <location>
        <begin position="149"/>
        <end position="161"/>
    </location>
</feature>